<dbReference type="Pfam" id="PF00400">
    <property type="entry name" value="WD40"/>
    <property type="match status" value="1"/>
</dbReference>
<dbReference type="InterPro" id="IPR001680">
    <property type="entry name" value="WD40_rpt"/>
</dbReference>
<evidence type="ECO:0000256" key="2">
    <source>
        <dbReference type="SAM" id="MobiDB-lite"/>
    </source>
</evidence>
<proteinExistence type="predicted"/>
<feature type="compositionally biased region" description="Polar residues" evidence="2">
    <location>
        <begin position="160"/>
        <end position="169"/>
    </location>
</feature>
<dbReference type="PANTHER" id="PTHR43991">
    <property type="entry name" value="WD REPEAT PROTEIN (AFU_ORTHOLOGUE AFUA_8G05640)-RELATED"/>
    <property type="match status" value="1"/>
</dbReference>
<reference evidence="3 4" key="1">
    <citation type="submission" date="2019-06" db="EMBL/GenBank/DDBJ databases">
        <authorList>
            <person name="Broberg M."/>
        </authorList>
    </citation>
    <scope>NUCLEOTIDE SEQUENCE [LARGE SCALE GENOMIC DNA]</scope>
</reference>
<gene>
    <name evidence="3" type="ORF">CLO192961_LOCUS220150</name>
</gene>
<evidence type="ECO:0000313" key="3">
    <source>
        <dbReference type="EMBL" id="VUC27811.1"/>
    </source>
</evidence>
<feature type="compositionally biased region" description="Low complexity" evidence="2">
    <location>
        <begin position="112"/>
        <end position="126"/>
    </location>
</feature>
<dbReference type="SMART" id="SM00320">
    <property type="entry name" value="WD40"/>
    <property type="match status" value="2"/>
</dbReference>
<dbReference type="Proteomes" id="UP000766486">
    <property type="component" value="Unassembled WGS sequence"/>
</dbReference>
<protein>
    <recommendedName>
        <fullName evidence="5">DUF2415 domain-containing protein</fullName>
    </recommendedName>
</protein>
<dbReference type="SUPFAM" id="SSF50978">
    <property type="entry name" value="WD40 repeat-like"/>
    <property type="match status" value="1"/>
</dbReference>
<name>A0ABY6UA03_BIOOC</name>
<dbReference type="InterPro" id="IPR036322">
    <property type="entry name" value="WD40_repeat_dom_sf"/>
</dbReference>
<keyword evidence="4" id="KW-1185">Reference proteome</keyword>
<keyword evidence="1" id="KW-0853">WD repeat</keyword>
<evidence type="ECO:0000256" key="1">
    <source>
        <dbReference type="PROSITE-ProRule" id="PRU00221"/>
    </source>
</evidence>
<feature type="region of interest" description="Disordered" evidence="2">
    <location>
        <begin position="1"/>
        <end position="87"/>
    </location>
</feature>
<organism evidence="3 4">
    <name type="scientific">Bionectria ochroleuca</name>
    <name type="common">Gliocladium roseum</name>
    <dbReference type="NCBI Taxonomy" id="29856"/>
    <lineage>
        <taxon>Eukaryota</taxon>
        <taxon>Fungi</taxon>
        <taxon>Dikarya</taxon>
        <taxon>Ascomycota</taxon>
        <taxon>Pezizomycotina</taxon>
        <taxon>Sordariomycetes</taxon>
        <taxon>Hypocreomycetidae</taxon>
        <taxon>Hypocreales</taxon>
        <taxon>Bionectriaceae</taxon>
        <taxon>Clonostachys</taxon>
    </lineage>
</organism>
<dbReference type="Gene3D" id="2.130.10.10">
    <property type="entry name" value="YVTN repeat-like/Quinoprotein amine dehydrogenase"/>
    <property type="match status" value="1"/>
</dbReference>
<feature type="repeat" description="WD" evidence="1">
    <location>
        <begin position="565"/>
        <end position="597"/>
    </location>
</feature>
<dbReference type="EMBL" id="CABFNS010000775">
    <property type="protein sequence ID" value="VUC27811.1"/>
    <property type="molecule type" value="Genomic_DNA"/>
</dbReference>
<accession>A0ABY6UA03</accession>
<dbReference type="InterPro" id="IPR015943">
    <property type="entry name" value="WD40/YVTN_repeat-like_dom_sf"/>
</dbReference>
<evidence type="ECO:0008006" key="5">
    <source>
        <dbReference type="Google" id="ProtNLM"/>
    </source>
</evidence>
<evidence type="ECO:0000313" key="4">
    <source>
        <dbReference type="Proteomes" id="UP000766486"/>
    </source>
</evidence>
<dbReference type="PANTHER" id="PTHR43991:SF12">
    <property type="entry name" value="WD REPEAT PROTEIN (AFU_ORTHOLOGUE AFUA_8G05640)"/>
    <property type="match status" value="1"/>
</dbReference>
<dbReference type="PROSITE" id="PS50294">
    <property type="entry name" value="WD_REPEATS_REGION"/>
    <property type="match status" value="1"/>
</dbReference>
<dbReference type="PROSITE" id="PS50082">
    <property type="entry name" value="WD_REPEATS_2"/>
    <property type="match status" value="1"/>
</dbReference>
<feature type="compositionally biased region" description="Acidic residues" evidence="2">
    <location>
        <begin position="129"/>
        <end position="143"/>
    </location>
</feature>
<feature type="region of interest" description="Disordered" evidence="2">
    <location>
        <begin position="111"/>
        <end position="213"/>
    </location>
</feature>
<feature type="compositionally biased region" description="Polar residues" evidence="2">
    <location>
        <begin position="26"/>
        <end position="40"/>
    </location>
</feature>
<comment type="caution">
    <text evidence="3">The sequence shown here is derived from an EMBL/GenBank/DDBJ whole genome shotgun (WGS) entry which is preliminary data.</text>
</comment>
<sequence>MRSTPPLLAHRRMAAGASSHHIGNAPQVNPVTGSTSFSTHYESDRMSISEDQDDDVPDLDLANHGSGQYGGVTNLPQNPNFHCNRVAQDPNLSSPLLGSSGNYLNVIDQADDSSASSDVDSTSPSSVWFDDDTMSEGESDADEGGNNSYPSHIGPVFNGLQPSHANNSAEVEMEEADTDGSNGSDPDSTDEDEASPHQSPPPEPHNNNFGYPMEYGINGPPIDINSFHLNPYGYFDPFSFPNAPPLAPGEDDLPPLMLSSGSAETTGSQNYGLLDFLRYWARYGRLHLRQDPTFTVPNVHRMMDQISRSVRGVSYSDLNGDKCDMQGLDWERMGVTRKRARITRNQCYKNYVNIVGSDSITPTESDTFIPPSESYYRYRQTIMRSDVHLSHFQLRSVLACPSRSQVYYATRRGINRLNPVSKKADLAMNVKLLGQSQRTVTALDATSEVLVGGTFNGDYCIKPIHAEDTQRPSEGQITGPTCAITTHIQIHTPRRSSSPIAAIASNDNGLRMLDLTTEQFISTNTYASALNCSAISPDRRLRVLIGDHPDISIVNADTGAIEVTLKGHRDYGFSCDWSDDGVTVATGFQDKRVKIWDARKWTDSSGNSTPIMSILCELSSARSLKFSPLGSGEPVLVAAEEADYINIIDGKTFRKKQTVDIFGEIGGVAFAEEGEQLNVLVSDTRRGGLIQFDRCGLHHSSRFTHPLSTLRLF</sequence>